<evidence type="ECO:0000256" key="1">
    <source>
        <dbReference type="ARBA" id="ARBA00011073"/>
    </source>
</evidence>
<feature type="transmembrane region" description="Helical" evidence="6">
    <location>
        <begin position="341"/>
        <end position="365"/>
    </location>
</feature>
<comment type="caution">
    <text evidence="5">Lacks conserved residue(s) required for the propagation of feature annotation.</text>
</comment>
<dbReference type="Pfam" id="PF00082">
    <property type="entry name" value="Peptidase_S8"/>
    <property type="match status" value="1"/>
</dbReference>
<keyword evidence="7" id="KW-0732">Signal</keyword>
<dbReference type="InterPro" id="IPR036852">
    <property type="entry name" value="Peptidase_S8/S53_dom_sf"/>
</dbReference>
<evidence type="ECO:0000256" key="2">
    <source>
        <dbReference type="ARBA" id="ARBA00022670"/>
    </source>
</evidence>
<organism evidence="9 10">
    <name type="scientific">Amycolatopsis samaneae</name>
    <dbReference type="NCBI Taxonomy" id="664691"/>
    <lineage>
        <taxon>Bacteria</taxon>
        <taxon>Bacillati</taxon>
        <taxon>Actinomycetota</taxon>
        <taxon>Actinomycetes</taxon>
        <taxon>Pseudonocardiales</taxon>
        <taxon>Pseudonocardiaceae</taxon>
        <taxon>Amycolatopsis</taxon>
    </lineage>
</organism>
<dbReference type="InterPro" id="IPR015500">
    <property type="entry name" value="Peptidase_S8_subtilisin-rel"/>
</dbReference>
<comment type="caution">
    <text evidence="9">The sequence shown here is derived from an EMBL/GenBank/DDBJ whole genome shotgun (WGS) entry which is preliminary data.</text>
</comment>
<evidence type="ECO:0000256" key="6">
    <source>
        <dbReference type="SAM" id="Phobius"/>
    </source>
</evidence>
<evidence type="ECO:0000256" key="5">
    <source>
        <dbReference type="PROSITE-ProRule" id="PRU01240"/>
    </source>
</evidence>
<feature type="signal peptide" evidence="7">
    <location>
        <begin position="1"/>
        <end position="22"/>
    </location>
</feature>
<comment type="similarity">
    <text evidence="1 5">Belongs to the peptidase S8 family.</text>
</comment>
<keyword evidence="2" id="KW-0645">Protease</keyword>
<keyword evidence="6" id="KW-0812">Transmembrane</keyword>
<keyword evidence="6" id="KW-1133">Transmembrane helix</keyword>
<evidence type="ECO:0000313" key="9">
    <source>
        <dbReference type="EMBL" id="MFD2459260.1"/>
    </source>
</evidence>
<dbReference type="PRINTS" id="PR00723">
    <property type="entry name" value="SUBTILISIN"/>
</dbReference>
<dbReference type="Gene3D" id="3.40.50.200">
    <property type="entry name" value="Peptidase S8/S53 domain"/>
    <property type="match status" value="1"/>
</dbReference>
<protein>
    <submittedName>
        <fullName evidence="9">S8 family serine peptidase</fullName>
    </submittedName>
</protein>
<keyword evidence="3" id="KW-0378">Hydrolase</keyword>
<name>A0ABW5GG15_9PSEU</name>
<keyword evidence="6" id="KW-0472">Membrane</keyword>
<reference evidence="10" key="1">
    <citation type="journal article" date="2019" name="Int. J. Syst. Evol. Microbiol.">
        <title>The Global Catalogue of Microorganisms (GCM) 10K type strain sequencing project: providing services to taxonomists for standard genome sequencing and annotation.</title>
        <authorList>
            <consortium name="The Broad Institute Genomics Platform"/>
            <consortium name="The Broad Institute Genome Sequencing Center for Infectious Disease"/>
            <person name="Wu L."/>
            <person name="Ma J."/>
        </authorList>
    </citation>
    <scope>NUCLEOTIDE SEQUENCE [LARGE SCALE GENOMIC DNA]</scope>
    <source>
        <strain evidence="10">CGMCC 4.7643</strain>
    </source>
</reference>
<dbReference type="EMBL" id="JBHUKU010000005">
    <property type="protein sequence ID" value="MFD2459260.1"/>
    <property type="molecule type" value="Genomic_DNA"/>
</dbReference>
<dbReference type="PROSITE" id="PS51892">
    <property type="entry name" value="SUBTILASE"/>
    <property type="match status" value="1"/>
</dbReference>
<feature type="domain" description="Peptidase S8/S53" evidence="8">
    <location>
        <begin position="70"/>
        <end position="296"/>
    </location>
</feature>
<dbReference type="PANTHER" id="PTHR43806">
    <property type="entry name" value="PEPTIDASE S8"/>
    <property type="match status" value="1"/>
</dbReference>
<dbReference type="RefSeq" id="WP_345408066.1">
    <property type="nucleotide sequence ID" value="NZ_BAABHG010000025.1"/>
</dbReference>
<evidence type="ECO:0000259" key="8">
    <source>
        <dbReference type="Pfam" id="PF00082"/>
    </source>
</evidence>
<dbReference type="SUPFAM" id="SSF52743">
    <property type="entry name" value="Subtilisin-like"/>
    <property type="match status" value="1"/>
</dbReference>
<accession>A0ABW5GG15</accession>
<sequence length="380" mass="36799">MRRQLAVACAAFTLLLPGGVAAAQETELPRIPQALRAGQPCTPSSGRKVAQVPWQLPYLGADRVWPLATGAGVTVAVVDTGADTSAVPAGVLGDAGTDCVGHGTVLAGLVAAPATKDGGPAGLAPGARVLAARGTDRFGVATAASIAGGLDAAVAAGARIICVGPVTTDADPVLRQAVDRAVAAGALVVAAAGPDGAPRQDTAPGPYYPAAFPGVLAVTAVGPDGKPDAKSSPKAVAGSLAAPGNLVVGTGPGGGQVAGAGPAFAAAQVAAAAALIRSYRPEVTSAEILRRLRETAYPQSGVAVVDPLAAVTGAGAADGAVSARQPVMVRAAPDPAPAREAAGAVVSAVVLAVGLLAAAAVVVPLGRRRGWRAGRQEPRG</sequence>
<dbReference type="InterPro" id="IPR050131">
    <property type="entry name" value="Peptidase_S8_subtilisin-like"/>
</dbReference>
<proteinExistence type="inferred from homology"/>
<evidence type="ECO:0000256" key="4">
    <source>
        <dbReference type="ARBA" id="ARBA00022825"/>
    </source>
</evidence>
<dbReference type="InterPro" id="IPR000209">
    <property type="entry name" value="Peptidase_S8/S53_dom"/>
</dbReference>
<evidence type="ECO:0000313" key="10">
    <source>
        <dbReference type="Proteomes" id="UP001597419"/>
    </source>
</evidence>
<keyword evidence="10" id="KW-1185">Reference proteome</keyword>
<dbReference type="Proteomes" id="UP001597419">
    <property type="component" value="Unassembled WGS sequence"/>
</dbReference>
<dbReference type="PANTHER" id="PTHR43806:SF11">
    <property type="entry name" value="CEREVISIN-RELATED"/>
    <property type="match status" value="1"/>
</dbReference>
<evidence type="ECO:0000256" key="3">
    <source>
        <dbReference type="ARBA" id="ARBA00022801"/>
    </source>
</evidence>
<gene>
    <name evidence="9" type="ORF">ACFSYJ_11660</name>
</gene>
<evidence type="ECO:0000256" key="7">
    <source>
        <dbReference type="SAM" id="SignalP"/>
    </source>
</evidence>
<keyword evidence="4" id="KW-0720">Serine protease</keyword>
<feature type="chain" id="PRO_5045890746" evidence="7">
    <location>
        <begin position="23"/>
        <end position="380"/>
    </location>
</feature>